<evidence type="ECO:0000256" key="2">
    <source>
        <dbReference type="SAM" id="MobiDB-lite"/>
    </source>
</evidence>
<feature type="coiled-coil region" evidence="1">
    <location>
        <begin position="152"/>
        <end position="186"/>
    </location>
</feature>
<gene>
    <name evidence="3" type="ORF">ERUC_LOCUS9026</name>
</gene>
<accession>A0ABC8JJD4</accession>
<dbReference type="AlphaFoldDB" id="A0ABC8JJD4"/>
<protein>
    <submittedName>
        <fullName evidence="3">Uncharacterized protein</fullName>
    </submittedName>
</protein>
<evidence type="ECO:0000256" key="1">
    <source>
        <dbReference type="SAM" id="Coils"/>
    </source>
</evidence>
<dbReference type="EMBL" id="CAKOAT010093266">
    <property type="protein sequence ID" value="CAH8320475.1"/>
    <property type="molecule type" value="Genomic_DNA"/>
</dbReference>
<proteinExistence type="predicted"/>
<organism evidence="3 4">
    <name type="scientific">Eruca vesicaria subsp. sativa</name>
    <name type="common">Garden rocket</name>
    <name type="synonym">Eruca sativa</name>
    <dbReference type="NCBI Taxonomy" id="29727"/>
    <lineage>
        <taxon>Eukaryota</taxon>
        <taxon>Viridiplantae</taxon>
        <taxon>Streptophyta</taxon>
        <taxon>Embryophyta</taxon>
        <taxon>Tracheophyta</taxon>
        <taxon>Spermatophyta</taxon>
        <taxon>Magnoliopsida</taxon>
        <taxon>eudicotyledons</taxon>
        <taxon>Gunneridae</taxon>
        <taxon>Pentapetalae</taxon>
        <taxon>rosids</taxon>
        <taxon>malvids</taxon>
        <taxon>Brassicales</taxon>
        <taxon>Brassicaceae</taxon>
        <taxon>Brassiceae</taxon>
        <taxon>Eruca</taxon>
    </lineage>
</organism>
<reference evidence="3 4" key="1">
    <citation type="submission" date="2022-03" db="EMBL/GenBank/DDBJ databases">
        <authorList>
            <person name="Macdonald S."/>
            <person name="Ahmed S."/>
            <person name="Newling K."/>
        </authorList>
    </citation>
    <scope>NUCLEOTIDE SEQUENCE [LARGE SCALE GENOMIC DNA]</scope>
</reference>
<keyword evidence="4" id="KW-1185">Reference proteome</keyword>
<evidence type="ECO:0000313" key="4">
    <source>
        <dbReference type="Proteomes" id="UP001642260"/>
    </source>
</evidence>
<evidence type="ECO:0000313" key="3">
    <source>
        <dbReference type="EMBL" id="CAH8320475.1"/>
    </source>
</evidence>
<feature type="region of interest" description="Disordered" evidence="2">
    <location>
        <begin position="99"/>
        <end position="146"/>
    </location>
</feature>
<sequence>MDLDEDHLPVYPTPNRIDILCVEADPNLAVTLLILIERKPQLEWEVWPDVCDDDSVLYMEKLISDHHPFDKHIWPGGDTSEHITILPSVVAKPAIRERSLKCKSSSSKARKPRKSSSQTQKPKKSSRKVSSSHKQRRISNYFPPVGSAGNSKDEVLEILSKMSAKLSNLEKQSKKLRLLIKRKKALTTIKRYSFHSLLAQTKKGHKSHT</sequence>
<feature type="compositionally biased region" description="Basic residues" evidence="2">
    <location>
        <begin position="121"/>
        <end position="137"/>
    </location>
</feature>
<name>A0ABC8JJD4_ERUVS</name>
<dbReference type="Proteomes" id="UP001642260">
    <property type="component" value="Unassembled WGS sequence"/>
</dbReference>
<comment type="caution">
    <text evidence="3">The sequence shown here is derived from an EMBL/GenBank/DDBJ whole genome shotgun (WGS) entry which is preliminary data.</text>
</comment>
<keyword evidence="1" id="KW-0175">Coiled coil</keyword>